<dbReference type="SUPFAM" id="SSF53335">
    <property type="entry name" value="S-adenosyl-L-methionine-dependent methyltransferases"/>
    <property type="match status" value="1"/>
</dbReference>
<dbReference type="Proteomes" id="UP001500908">
    <property type="component" value="Unassembled WGS sequence"/>
</dbReference>
<evidence type="ECO:0000313" key="3">
    <source>
        <dbReference type="Proteomes" id="UP001500908"/>
    </source>
</evidence>
<protein>
    <recommendedName>
        <fullName evidence="1">Methyltransferase type 11 domain-containing protein</fullName>
    </recommendedName>
</protein>
<reference evidence="3" key="1">
    <citation type="journal article" date="2019" name="Int. J. Syst. Evol. Microbiol.">
        <title>The Global Catalogue of Microorganisms (GCM) 10K type strain sequencing project: providing services to taxonomists for standard genome sequencing and annotation.</title>
        <authorList>
            <consortium name="The Broad Institute Genomics Platform"/>
            <consortium name="The Broad Institute Genome Sequencing Center for Infectious Disease"/>
            <person name="Wu L."/>
            <person name="Ma J."/>
        </authorList>
    </citation>
    <scope>NUCLEOTIDE SEQUENCE [LARGE SCALE GENOMIC DNA]</scope>
    <source>
        <strain evidence="3">JCM 17137</strain>
    </source>
</reference>
<evidence type="ECO:0000259" key="1">
    <source>
        <dbReference type="Pfam" id="PF08241"/>
    </source>
</evidence>
<gene>
    <name evidence="2" type="ORF">GCM10022402_28760</name>
</gene>
<accession>A0ABP7FUB7</accession>
<dbReference type="InterPro" id="IPR013216">
    <property type="entry name" value="Methyltransf_11"/>
</dbReference>
<feature type="domain" description="Methyltransferase type 11" evidence="1">
    <location>
        <begin position="63"/>
        <end position="165"/>
    </location>
</feature>
<keyword evidence="3" id="KW-1185">Reference proteome</keyword>
<comment type="caution">
    <text evidence="2">The sequence shown here is derived from an EMBL/GenBank/DDBJ whole genome shotgun (WGS) entry which is preliminary data.</text>
</comment>
<dbReference type="InterPro" id="IPR029063">
    <property type="entry name" value="SAM-dependent_MTases_sf"/>
</dbReference>
<dbReference type="Gene3D" id="3.40.50.150">
    <property type="entry name" value="Vaccinia Virus protein VP39"/>
    <property type="match status" value="1"/>
</dbReference>
<organism evidence="2 3">
    <name type="scientific">Salinactinospora qingdaonensis</name>
    <dbReference type="NCBI Taxonomy" id="702744"/>
    <lineage>
        <taxon>Bacteria</taxon>
        <taxon>Bacillati</taxon>
        <taxon>Actinomycetota</taxon>
        <taxon>Actinomycetes</taxon>
        <taxon>Streptosporangiales</taxon>
        <taxon>Nocardiopsidaceae</taxon>
        <taxon>Salinactinospora</taxon>
    </lineage>
</organism>
<evidence type="ECO:0000313" key="2">
    <source>
        <dbReference type="EMBL" id="GAA3747664.1"/>
    </source>
</evidence>
<proteinExistence type="predicted"/>
<sequence>MSSPPASSPPAAPEGANPGLYTRLTMRWRYTPQVIWWRHPRVWGVPNPVLHTLLAAHAGQEHLEVGVGNGYFPSRLPAWSPVRTLHLMDVNPACLAIASHTLRRRFTLHSHHHSALTPWENLADDSVDSINSYMTLHAIERTGIGDLEPLVAEAHRVTKPGGCFFGATIVPKGAGVHLKPSAARLIEQYNAAGVFSNANDSVEDLHDLLEGHFAHVTTRAFGCVAVWEAVVR</sequence>
<dbReference type="Pfam" id="PF08241">
    <property type="entry name" value="Methyltransf_11"/>
    <property type="match status" value="1"/>
</dbReference>
<dbReference type="EMBL" id="BAABDD010000012">
    <property type="protein sequence ID" value="GAA3747664.1"/>
    <property type="molecule type" value="Genomic_DNA"/>
</dbReference>
<name>A0ABP7FUB7_9ACTN</name>
<dbReference type="RefSeq" id="WP_344971929.1">
    <property type="nucleotide sequence ID" value="NZ_BAABDD010000012.1"/>
</dbReference>